<feature type="domain" description="Multidrug resistance protein MdtA-like barrel-sandwich hybrid" evidence="5">
    <location>
        <begin position="56"/>
        <end position="179"/>
    </location>
</feature>
<dbReference type="Gene3D" id="2.40.50.100">
    <property type="match status" value="1"/>
</dbReference>
<dbReference type="PANTHER" id="PTHR30469">
    <property type="entry name" value="MULTIDRUG RESISTANCE PROTEIN MDTA"/>
    <property type="match status" value="1"/>
</dbReference>
<accession>A0ABT0C2V4</accession>
<dbReference type="InterPro" id="IPR058625">
    <property type="entry name" value="MdtA-like_BSH"/>
</dbReference>
<comment type="subcellular location">
    <subcellularLocation>
        <location evidence="1">Cell envelope</location>
    </subcellularLocation>
</comment>
<dbReference type="InterPro" id="IPR006143">
    <property type="entry name" value="RND_pump_MFP"/>
</dbReference>
<dbReference type="InterPro" id="IPR058627">
    <property type="entry name" value="MdtA-like_C"/>
</dbReference>
<evidence type="ECO:0000256" key="3">
    <source>
        <dbReference type="ARBA" id="ARBA00022448"/>
    </source>
</evidence>
<dbReference type="EMBL" id="JAKZMM010000031">
    <property type="protein sequence ID" value="MCJ2381353.1"/>
    <property type="molecule type" value="Genomic_DNA"/>
</dbReference>
<evidence type="ECO:0000256" key="1">
    <source>
        <dbReference type="ARBA" id="ARBA00004196"/>
    </source>
</evidence>
<keyword evidence="8" id="KW-1185">Reference proteome</keyword>
<sequence length="355" mass="39475">MKKNVSIFVFIGFCLLSCHQDIKQKPVLHHVALTTPIKNGDVTTKHFSGFVKESEEISVGFRVGGVIEKLAVKEGDFVRQGQVIASLDSKDFQLNLDAAQIQYEQTQKEVGRMERMYQQNGMSGNDYEKALAGLEQLRIQLEQSKLNCEYTVLRAPVSGYIQQVNFRAGEMIGAGTAVVTLLDVNHFEVETDIPASLYIRQADFSGFDCVSPQWPDKRFNLKWISINQKANGNQLYKVKFALPHEAQSVLTAGMNVEVNIHIQNNETVRNTFVVPESSVFQSEGGNSFVWLFNADSTVSRREVIVDRMLPGGALQIRQGLNGDERIVKAGVKALVEHEKVGVIETPSETNVGGII</sequence>
<evidence type="ECO:0000259" key="6">
    <source>
        <dbReference type="Pfam" id="PF25967"/>
    </source>
</evidence>
<evidence type="ECO:0000256" key="2">
    <source>
        <dbReference type="ARBA" id="ARBA00009477"/>
    </source>
</evidence>
<dbReference type="Pfam" id="PF25967">
    <property type="entry name" value="RND-MFP_C"/>
    <property type="match status" value="1"/>
</dbReference>
<protein>
    <submittedName>
        <fullName evidence="7">Efflux RND transporter periplasmic adaptor subunit</fullName>
    </submittedName>
</protein>
<dbReference type="NCBIfam" id="TIGR01730">
    <property type="entry name" value="RND_mfp"/>
    <property type="match status" value="1"/>
</dbReference>
<dbReference type="Pfam" id="PF25917">
    <property type="entry name" value="BSH_RND"/>
    <property type="match status" value="1"/>
</dbReference>
<dbReference type="SUPFAM" id="SSF111369">
    <property type="entry name" value="HlyD-like secretion proteins"/>
    <property type="match status" value="1"/>
</dbReference>
<keyword evidence="3" id="KW-0813">Transport</keyword>
<feature type="coiled-coil region" evidence="4">
    <location>
        <begin position="89"/>
        <end position="147"/>
    </location>
</feature>
<evidence type="ECO:0000256" key="4">
    <source>
        <dbReference type="SAM" id="Coils"/>
    </source>
</evidence>
<dbReference type="Gene3D" id="2.40.420.20">
    <property type="match status" value="1"/>
</dbReference>
<evidence type="ECO:0000313" key="8">
    <source>
        <dbReference type="Proteomes" id="UP001165444"/>
    </source>
</evidence>
<evidence type="ECO:0000313" key="7">
    <source>
        <dbReference type="EMBL" id="MCJ2381353.1"/>
    </source>
</evidence>
<comment type="caution">
    <text evidence="7">The sequence shown here is derived from an EMBL/GenBank/DDBJ whole genome shotgun (WGS) entry which is preliminary data.</text>
</comment>
<gene>
    <name evidence="7" type="ORF">MUN53_12155</name>
</gene>
<keyword evidence="4" id="KW-0175">Coiled coil</keyword>
<feature type="domain" description="Multidrug resistance protein MdtA-like C-terminal permuted SH3" evidence="6">
    <location>
        <begin position="270"/>
        <end position="331"/>
    </location>
</feature>
<comment type="similarity">
    <text evidence="2">Belongs to the membrane fusion protein (MFP) (TC 8.A.1) family.</text>
</comment>
<evidence type="ECO:0000259" key="5">
    <source>
        <dbReference type="Pfam" id="PF25917"/>
    </source>
</evidence>
<dbReference type="PANTHER" id="PTHR30469:SF15">
    <property type="entry name" value="HLYD FAMILY OF SECRETION PROTEINS"/>
    <property type="match status" value="1"/>
</dbReference>
<dbReference type="RefSeq" id="WP_243325679.1">
    <property type="nucleotide sequence ID" value="NZ_JAKZMM010000031.1"/>
</dbReference>
<proteinExistence type="inferred from homology"/>
<organism evidence="7 8">
    <name type="scientific">Parabacteroides faecalis</name>
    <dbReference type="NCBI Taxonomy" id="2924040"/>
    <lineage>
        <taxon>Bacteria</taxon>
        <taxon>Pseudomonadati</taxon>
        <taxon>Bacteroidota</taxon>
        <taxon>Bacteroidia</taxon>
        <taxon>Bacteroidales</taxon>
        <taxon>Tannerellaceae</taxon>
        <taxon>Parabacteroides</taxon>
    </lineage>
</organism>
<dbReference type="Gene3D" id="1.10.287.470">
    <property type="entry name" value="Helix hairpin bin"/>
    <property type="match status" value="1"/>
</dbReference>
<name>A0ABT0C2V4_9BACT</name>
<reference evidence="7 8" key="1">
    <citation type="submission" date="2022-03" db="EMBL/GenBank/DDBJ databases">
        <title>Parabacteroides sp. nov. isolated from swine feces.</title>
        <authorList>
            <person name="Bak J.E."/>
        </authorList>
    </citation>
    <scope>NUCLEOTIDE SEQUENCE [LARGE SCALE GENOMIC DNA]</scope>
    <source>
        <strain evidence="7 8">AGMB00274</strain>
    </source>
</reference>
<dbReference type="Proteomes" id="UP001165444">
    <property type="component" value="Unassembled WGS sequence"/>
</dbReference>